<evidence type="ECO:0000313" key="5">
    <source>
        <dbReference type="Proteomes" id="UP000077248"/>
    </source>
</evidence>
<proteinExistence type="predicted"/>
<name>A0A177DAW7_ALTAL</name>
<dbReference type="EMBL" id="KV441488">
    <property type="protein sequence ID" value="OAG16883.1"/>
    <property type="molecule type" value="Genomic_DNA"/>
</dbReference>
<feature type="transmembrane region" description="Helical" evidence="2">
    <location>
        <begin position="158"/>
        <end position="178"/>
    </location>
</feature>
<feature type="transmembrane region" description="Helical" evidence="2">
    <location>
        <begin position="12"/>
        <end position="33"/>
    </location>
</feature>
<organism evidence="3 5">
    <name type="scientific">Alternaria alternata</name>
    <name type="common">Alternaria rot fungus</name>
    <name type="synonym">Torula alternata</name>
    <dbReference type="NCBI Taxonomy" id="5599"/>
    <lineage>
        <taxon>Eukaryota</taxon>
        <taxon>Fungi</taxon>
        <taxon>Dikarya</taxon>
        <taxon>Ascomycota</taxon>
        <taxon>Pezizomycotina</taxon>
        <taxon>Dothideomycetes</taxon>
        <taxon>Pleosporomycetidae</taxon>
        <taxon>Pleosporales</taxon>
        <taxon>Pleosporineae</taxon>
        <taxon>Pleosporaceae</taxon>
        <taxon>Alternaria</taxon>
        <taxon>Alternaria sect. Alternaria</taxon>
        <taxon>Alternaria alternata complex</taxon>
    </lineage>
</organism>
<evidence type="ECO:0000313" key="3">
    <source>
        <dbReference type="EMBL" id="OAG16883.1"/>
    </source>
</evidence>
<reference evidence="6" key="2">
    <citation type="journal article" date="2019" name="bioRxiv">
        <title>Genomics, evolutionary history and diagnostics of the Alternaria alternata species group including apple and Asian pear pathotypes.</title>
        <authorList>
            <person name="Armitage A.D."/>
            <person name="Cockerton H.M."/>
            <person name="Sreenivasaprasad S."/>
            <person name="Woodhall J.W."/>
            <person name="Lane C.R."/>
            <person name="Harrison R.J."/>
            <person name="Clarkson J.P."/>
        </authorList>
    </citation>
    <scope>NUCLEOTIDE SEQUENCE [LARGE SCALE GENOMIC DNA]</scope>
    <source>
        <strain evidence="6">FERA 1177</strain>
    </source>
</reference>
<dbReference type="VEuPathDB" id="FungiDB:CC77DRAFT_943129"/>
<dbReference type="Proteomes" id="UP000077248">
    <property type="component" value="Unassembled WGS sequence"/>
</dbReference>
<dbReference type="KEGG" id="aalt:CC77DRAFT_943129"/>
<feature type="region of interest" description="Disordered" evidence="1">
    <location>
        <begin position="283"/>
        <end position="304"/>
    </location>
</feature>
<dbReference type="STRING" id="5599.A0A177DAW7"/>
<evidence type="ECO:0000313" key="6">
    <source>
        <dbReference type="Proteomes" id="UP000291422"/>
    </source>
</evidence>
<dbReference type="RefSeq" id="XP_018382304.1">
    <property type="nucleotide sequence ID" value="XM_018534903.1"/>
</dbReference>
<dbReference type="GeneID" id="29120497"/>
<gene>
    <name evidence="4" type="ORF">AA0117_g4895</name>
    <name evidence="3" type="ORF">CC77DRAFT_943129</name>
</gene>
<dbReference type="EMBL" id="PDXD01000009">
    <property type="protein sequence ID" value="RYN77341.1"/>
    <property type="molecule type" value="Genomic_DNA"/>
</dbReference>
<evidence type="ECO:0000256" key="1">
    <source>
        <dbReference type="SAM" id="MobiDB-lite"/>
    </source>
</evidence>
<keyword evidence="2" id="KW-0472">Membrane</keyword>
<sequence>MGYGKSILLSSRVLALIIALGSLGLGAWSQFIIRDINRRGTGILEMVQPEPQQAQLWKDYFIAVLAGAIKIWISIACAAFASLAGIIIVLTNILQRMRIASSVIIPIESLCMCAMAAALGVSLSFNMSLETFSKTRLDTATSPDLTKFAMLVDLSRGYTIAAGAGWFLFLVTFITATIDACRRAREKESCSFEPTASALGMGHGYAAVVPPPSRSRVPTMYDPRIPSTLFEQNAHGRASVGKDIEMGRADSVLSQEGRISYEFEKEISGPLSLEKPSKVQQMRPSRPWSEAHAVQNADGVIHAM</sequence>
<reference evidence="3 5" key="1">
    <citation type="submission" date="2016-05" db="EMBL/GenBank/DDBJ databases">
        <title>Comparative analysis of secretome profiles of manganese(II)-oxidizing ascomycete fungi.</title>
        <authorList>
            <consortium name="DOE Joint Genome Institute"/>
            <person name="Zeiner C.A."/>
            <person name="Purvine S.O."/>
            <person name="Zink E.M."/>
            <person name="Wu S."/>
            <person name="Pasa-Tolic L."/>
            <person name="Chaput D.L."/>
            <person name="Haridas S."/>
            <person name="Grigoriev I.V."/>
            <person name="Santelli C.M."/>
            <person name="Hansel C.M."/>
        </authorList>
    </citation>
    <scope>NUCLEOTIDE SEQUENCE [LARGE SCALE GENOMIC DNA]</scope>
    <source>
        <strain evidence="3 5">SRC1lrK2f</strain>
    </source>
</reference>
<feature type="transmembrane region" description="Helical" evidence="2">
    <location>
        <begin position="60"/>
        <end position="91"/>
    </location>
</feature>
<dbReference type="Proteomes" id="UP000291422">
    <property type="component" value="Unassembled WGS sequence"/>
</dbReference>
<protein>
    <submittedName>
        <fullName evidence="3">Uncharacterized protein</fullName>
    </submittedName>
</protein>
<reference evidence="4" key="3">
    <citation type="journal article" date="2019" name="J. ISSAAS">
        <title>Genomics, evolutionary history and diagnostics of the Alternaria alternata species group including apple and Asian pear pathotypes.</title>
        <authorList>
            <person name="Armitage A.D."/>
            <person name="Cockerton H.M."/>
            <person name="Sreenivasaprasad S."/>
            <person name="Woodhall J."/>
            <person name="Lane C."/>
            <person name="Harrison R.J."/>
            <person name="Clarkson J.P."/>
        </authorList>
    </citation>
    <scope>NUCLEOTIDE SEQUENCE</scope>
    <source>
        <strain evidence="4">FERA 1177</strain>
    </source>
</reference>
<evidence type="ECO:0000313" key="4">
    <source>
        <dbReference type="EMBL" id="RYN77341.1"/>
    </source>
</evidence>
<evidence type="ECO:0000256" key="2">
    <source>
        <dbReference type="SAM" id="Phobius"/>
    </source>
</evidence>
<dbReference type="AlphaFoldDB" id="A0A177DAW7"/>
<keyword evidence="2" id="KW-1133">Transmembrane helix</keyword>
<dbReference type="OMA" id="FTIRDIQ"/>
<keyword evidence="2" id="KW-0812">Transmembrane</keyword>
<keyword evidence="5" id="KW-1185">Reference proteome</keyword>
<feature type="transmembrane region" description="Helical" evidence="2">
    <location>
        <begin position="103"/>
        <end position="125"/>
    </location>
</feature>
<accession>A0A177DAW7</accession>